<evidence type="ECO:0000256" key="5">
    <source>
        <dbReference type="ARBA" id="ARBA00031954"/>
    </source>
</evidence>
<dbReference type="EMBL" id="JAKMXF010000066">
    <property type="protein sequence ID" value="KAI6659174.1"/>
    <property type="molecule type" value="Genomic_DNA"/>
</dbReference>
<dbReference type="AlphaFoldDB" id="A0AAV7KDI5"/>
<keyword evidence="4 6" id="KW-0539">Nucleus</keyword>
<dbReference type="Proteomes" id="UP001165289">
    <property type="component" value="Unassembled WGS sequence"/>
</dbReference>
<comment type="subcellular location">
    <subcellularLocation>
        <location evidence="1 6">Nucleus</location>
    </subcellularLocation>
</comment>
<dbReference type="Pfam" id="PF08612">
    <property type="entry name" value="Med20"/>
    <property type="match status" value="1"/>
</dbReference>
<evidence type="ECO:0000256" key="4">
    <source>
        <dbReference type="ARBA" id="ARBA00023242"/>
    </source>
</evidence>
<reference evidence="7 8" key="1">
    <citation type="journal article" date="2023" name="BMC Biol.">
        <title>The compact genome of the sponge Oopsacas minuta (Hexactinellida) is lacking key metazoan core genes.</title>
        <authorList>
            <person name="Santini S."/>
            <person name="Schenkelaars Q."/>
            <person name="Jourda C."/>
            <person name="Duchesne M."/>
            <person name="Belahbib H."/>
            <person name="Rocher C."/>
            <person name="Selva M."/>
            <person name="Riesgo A."/>
            <person name="Vervoort M."/>
            <person name="Leys S.P."/>
            <person name="Kodjabachian L."/>
            <person name="Le Bivic A."/>
            <person name="Borchiellini C."/>
            <person name="Claverie J.M."/>
            <person name="Renard E."/>
        </authorList>
    </citation>
    <scope>NUCLEOTIDE SEQUENCE [LARGE SCALE GENOMIC DNA]</scope>
    <source>
        <strain evidence="7">SPO-2</strain>
    </source>
</reference>
<dbReference type="PANTHER" id="PTHR12465">
    <property type="entry name" value="UBIQUITIN SPECIFIC PROTEASE HOMOLOG 49"/>
    <property type="match status" value="1"/>
</dbReference>
<proteinExistence type="inferred from homology"/>
<sequence length="219" mass="24314">MVVVMLISWESPEGMSPGHANEKLQKKIEILGGKILGKWDVDCEVYSSLNGIVGLSDTQTTQPANLGGATAPQQAIYVLHNSNYSLSTFAILEDNTVLIADSSFDQFMPHMKVFYKKGQRSDAKGNRYELNEFIIKTGVATFGGSQQKILLLEITYLLSDYVHESIGIIRELAKLLLDNSFPGIETPITVREDKKFSPSDLLLQYKALFSHVKKPSTVK</sequence>
<evidence type="ECO:0000313" key="8">
    <source>
        <dbReference type="Proteomes" id="UP001165289"/>
    </source>
</evidence>
<evidence type="ECO:0000256" key="1">
    <source>
        <dbReference type="ARBA" id="ARBA00004123"/>
    </source>
</evidence>
<accession>A0AAV7KDI5</accession>
<organism evidence="7 8">
    <name type="scientific">Oopsacas minuta</name>
    <dbReference type="NCBI Taxonomy" id="111878"/>
    <lineage>
        <taxon>Eukaryota</taxon>
        <taxon>Metazoa</taxon>
        <taxon>Porifera</taxon>
        <taxon>Hexactinellida</taxon>
        <taxon>Hexasterophora</taxon>
        <taxon>Lyssacinosida</taxon>
        <taxon>Leucopsacidae</taxon>
        <taxon>Oopsacas</taxon>
    </lineage>
</organism>
<keyword evidence="6" id="KW-0804">Transcription</keyword>
<gene>
    <name evidence="6" type="primary">MED20</name>
    <name evidence="7" type="ORF">LOD99_14848</name>
</gene>
<protein>
    <recommendedName>
        <fullName evidence="3 6">Mediator of RNA polymerase II transcription subunit 20</fullName>
    </recommendedName>
    <alternativeName>
        <fullName evidence="5 6">Mediator complex subunit 20</fullName>
    </alternativeName>
</protein>
<evidence type="ECO:0000256" key="3">
    <source>
        <dbReference type="ARBA" id="ARBA00019690"/>
    </source>
</evidence>
<comment type="similarity">
    <text evidence="2 6">Belongs to the Mediator complex subunit 20 family.</text>
</comment>
<evidence type="ECO:0000256" key="6">
    <source>
        <dbReference type="RuleBase" id="RU364152"/>
    </source>
</evidence>
<dbReference type="GO" id="GO:0016592">
    <property type="term" value="C:mediator complex"/>
    <property type="evidence" value="ECO:0007669"/>
    <property type="project" value="InterPro"/>
</dbReference>
<dbReference type="PANTHER" id="PTHR12465:SF0">
    <property type="entry name" value="MEDIATOR OF RNA POLYMERASE II TRANSCRIPTION SUBUNIT 20"/>
    <property type="match status" value="1"/>
</dbReference>
<comment type="subunit">
    <text evidence="6">Component of the Mediator complex.</text>
</comment>
<keyword evidence="8" id="KW-1185">Reference proteome</keyword>
<comment type="caution">
    <text evidence="7">The sequence shown here is derived from an EMBL/GenBank/DDBJ whole genome shotgun (WGS) entry which is preliminary data.</text>
</comment>
<evidence type="ECO:0000256" key="2">
    <source>
        <dbReference type="ARBA" id="ARBA00010743"/>
    </source>
</evidence>
<comment type="function">
    <text evidence="6">Component of the Mediator complex, a coactivator involved in the regulated transcription of nearly all RNA polymerase II-dependent genes. Mediator functions as a bridge to convey information from gene-specific regulatory proteins to the basal RNA polymerase II transcription machinery. Mediator is recruited to promoters by direct interactions with regulatory proteins and serves as a scaffold for the assembly of a functional preinitiation complex with RNA polymerase II and the general transcription factors.</text>
</comment>
<keyword evidence="6" id="KW-0805">Transcription regulation</keyword>
<dbReference type="GO" id="GO:0003713">
    <property type="term" value="F:transcription coactivator activity"/>
    <property type="evidence" value="ECO:0007669"/>
    <property type="project" value="TreeGrafter"/>
</dbReference>
<name>A0AAV7KDI5_9METZ</name>
<dbReference type="InterPro" id="IPR013921">
    <property type="entry name" value="Mediator_Med20"/>
</dbReference>
<evidence type="ECO:0000313" key="7">
    <source>
        <dbReference type="EMBL" id="KAI6659174.1"/>
    </source>
</evidence>
<dbReference type="GO" id="GO:0006357">
    <property type="term" value="P:regulation of transcription by RNA polymerase II"/>
    <property type="evidence" value="ECO:0007669"/>
    <property type="project" value="InterPro"/>
</dbReference>
<keyword evidence="6" id="KW-0010">Activator</keyword>